<dbReference type="Proteomes" id="UP000218209">
    <property type="component" value="Unassembled WGS sequence"/>
</dbReference>
<dbReference type="EMBL" id="KV919041">
    <property type="protein sequence ID" value="OSX72731.1"/>
    <property type="molecule type" value="Genomic_DNA"/>
</dbReference>
<proteinExistence type="predicted"/>
<dbReference type="AlphaFoldDB" id="A0A1X6NVU0"/>
<name>A0A1X6NVU0_PORUM</name>
<reference evidence="1 2" key="1">
    <citation type="submission" date="2017-03" db="EMBL/GenBank/DDBJ databases">
        <title>WGS assembly of Porphyra umbilicalis.</title>
        <authorList>
            <person name="Brawley S.H."/>
            <person name="Blouin N.A."/>
            <person name="Ficko-Blean E."/>
            <person name="Wheeler G.L."/>
            <person name="Lohr M."/>
            <person name="Goodson H.V."/>
            <person name="Jenkins J.W."/>
            <person name="Blaby-Haas C.E."/>
            <person name="Helliwell K.E."/>
            <person name="Chan C."/>
            <person name="Marriage T."/>
            <person name="Bhattacharya D."/>
            <person name="Klein A.S."/>
            <person name="Badis Y."/>
            <person name="Brodie J."/>
            <person name="Cao Y."/>
            <person name="Collen J."/>
            <person name="Dittami S.M."/>
            <person name="Gachon C.M."/>
            <person name="Green B.R."/>
            <person name="Karpowicz S."/>
            <person name="Kim J.W."/>
            <person name="Kudahl U."/>
            <person name="Lin S."/>
            <person name="Michel G."/>
            <person name="Mittag M."/>
            <person name="Olson B.J."/>
            <person name="Pangilinan J."/>
            <person name="Peng Y."/>
            <person name="Qiu H."/>
            <person name="Shu S."/>
            <person name="Singer J.T."/>
            <person name="Smith A.G."/>
            <person name="Sprecher B.N."/>
            <person name="Wagner V."/>
            <person name="Wang W."/>
            <person name="Wang Z.-Y."/>
            <person name="Yan J."/>
            <person name="Yarish C."/>
            <person name="Zoeuner-Riek S."/>
            <person name="Zhuang Y."/>
            <person name="Zou Y."/>
            <person name="Lindquist E.A."/>
            <person name="Grimwood J."/>
            <person name="Barry K."/>
            <person name="Rokhsar D.S."/>
            <person name="Schmutz J."/>
            <person name="Stiller J.W."/>
            <person name="Grossman A.R."/>
            <person name="Prochnik S.E."/>
        </authorList>
    </citation>
    <scope>NUCLEOTIDE SEQUENCE [LARGE SCALE GENOMIC DNA]</scope>
    <source>
        <strain evidence="1">4086291</strain>
    </source>
</reference>
<gene>
    <name evidence="1" type="ORF">BU14_0408s0009</name>
</gene>
<organism evidence="1 2">
    <name type="scientific">Porphyra umbilicalis</name>
    <name type="common">Purple laver</name>
    <name type="synonym">Red alga</name>
    <dbReference type="NCBI Taxonomy" id="2786"/>
    <lineage>
        <taxon>Eukaryota</taxon>
        <taxon>Rhodophyta</taxon>
        <taxon>Bangiophyceae</taxon>
        <taxon>Bangiales</taxon>
        <taxon>Bangiaceae</taxon>
        <taxon>Porphyra</taxon>
    </lineage>
</organism>
<sequence length="232" mass="25594">MQTLLLEVHVSGVVPEIFRNWTTVSSTDPSVRHAAFVSHIKGNRHDPRANALRNLYFLILFFFVLAPRPGVYIEMRDVSAKHPETATAAGSSYFAYEKSAVVCELGRLMQDGDNDGEPQRTSTRTIRGGAGCDEDVLVPVADNFRTMILDVGFEWHEVGPADHVCTRTDGLGAWHLLLPRLSTQADVNTAVQKASDREMDMFDAGLVVGYERDSDDAAVAADDEYEFDMGAL</sequence>
<evidence type="ECO:0000313" key="1">
    <source>
        <dbReference type="EMBL" id="OSX72731.1"/>
    </source>
</evidence>
<protein>
    <submittedName>
        <fullName evidence="1">Uncharacterized protein</fullName>
    </submittedName>
</protein>
<accession>A0A1X6NVU0</accession>
<keyword evidence="2" id="KW-1185">Reference proteome</keyword>
<evidence type="ECO:0000313" key="2">
    <source>
        <dbReference type="Proteomes" id="UP000218209"/>
    </source>
</evidence>